<dbReference type="EMBL" id="QFLI01000002">
    <property type="protein sequence ID" value="PXY02002.1"/>
    <property type="molecule type" value="Genomic_DNA"/>
</dbReference>
<evidence type="ECO:0000313" key="2">
    <source>
        <dbReference type="Proteomes" id="UP000248079"/>
    </source>
</evidence>
<keyword evidence="2" id="KW-1185">Reference proteome</keyword>
<evidence type="ECO:0000313" key="1">
    <source>
        <dbReference type="EMBL" id="PXY02002.1"/>
    </source>
</evidence>
<comment type="caution">
    <text evidence="1">The sequence shown here is derived from an EMBL/GenBank/DDBJ whole genome shotgun (WGS) entry which is preliminary data.</text>
</comment>
<organism evidence="1 2">
    <name type="scientific">Marinifilum breve</name>
    <dbReference type="NCBI Taxonomy" id="2184082"/>
    <lineage>
        <taxon>Bacteria</taxon>
        <taxon>Pseudomonadati</taxon>
        <taxon>Bacteroidota</taxon>
        <taxon>Bacteroidia</taxon>
        <taxon>Marinilabiliales</taxon>
        <taxon>Marinifilaceae</taxon>
    </lineage>
</organism>
<name>A0A2V3ZZT7_9BACT</name>
<dbReference type="Proteomes" id="UP000248079">
    <property type="component" value="Unassembled WGS sequence"/>
</dbReference>
<protein>
    <recommendedName>
        <fullName evidence="3">DUF2490 domain-containing protein</fullName>
    </recommendedName>
</protein>
<reference evidence="1 2" key="1">
    <citation type="submission" date="2018-05" db="EMBL/GenBank/DDBJ databases">
        <title>Marinifilum breve JC075T sp. nov., a marine bacterium isolated from Yongle Blue Hole in the South China Sea.</title>
        <authorList>
            <person name="Fu T."/>
        </authorList>
    </citation>
    <scope>NUCLEOTIDE SEQUENCE [LARGE SCALE GENOMIC DNA]</scope>
    <source>
        <strain evidence="1 2">JC075</strain>
    </source>
</reference>
<evidence type="ECO:0008006" key="3">
    <source>
        <dbReference type="Google" id="ProtNLM"/>
    </source>
</evidence>
<dbReference type="AlphaFoldDB" id="A0A2V3ZZT7"/>
<sequence>MQLSTSGQVKVRDFSTWTTVSIDYKIKNTPLFMNQMLRTVYTNHSSSLNEGLLVNELIYPLPNNGISLSTAYFIGSIKNAGILQAAEAAISYRAPYRSELSVKVSYDYFWFAQTKSRQVKLPDEDWLRIRFRYRPIINKKGDYINLSVRPYIRKSYIWWGENRTKLGYGVQISPKVLWEINYMNRWRKGKSSIIPDRWEHILDMELRFHI</sequence>
<proteinExistence type="predicted"/>
<accession>A0A2V3ZZT7</accession>
<gene>
    <name evidence="1" type="ORF">DF185_04960</name>
</gene>